<evidence type="ECO:0000256" key="16">
    <source>
        <dbReference type="ARBA" id="ARBA00023180"/>
    </source>
</evidence>
<keyword evidence="13" id="KW-0443">Lipid metabolism</keyword>
<evidence type="ECO:0000256" key="4">
    <source>
        <dbReference type="ARBA" id="ARBA00012318"/>
    </source>
</evidence>
<evidence type="ECO:0000256" key="24">
    <source>
        <dbReference type="ARBA" id="ARBA00047494"/>
    </source>
</evidence>
<dbReference type="Gene3D" id="3.30.1360.180">
    <property type="match status" value="1"/>
</dbReference>
<dbReference type="Pfam" id="PF01663">
    <property type="entry name" value="Phosphodiest"/>
    <property type="match status" value="1"/>
</dbReference>
<comment type="catalytic activity">
    <reaction evidence="25">
        <text>a 1-acyl-sn-glycero-3-phosphocholine + H2O = a 1-acyl-sn-glycerol + phosphocholine + H(+)</text>
        <dbReference type="Rhea" id="RHEA:44720"/>
        <dbReference type="ChEBI" id="CHEBI:15377"/>
        <dbReference type="ChEBI" id="CHEBI:15378"/>
        <dbReference type="ChEBI" id="CHEBI:58168"/>
        <dbReference type="ChEBI" id="CHEBI:64683"/>
        <dbReference type="ChEBI" id="CHEBI:295975"/>
    </reaction>
    <physiologicalReaction direction="left-to-right" evidence="25">
        <dbReference type="Rhea" id="RHEA:44721"/>
    </physiologicalReaction>
</comment>
<evidence type="ECO:0000256" key="12">
    <source>
        <dbReference type="ARBA" id="ARBA00022963"/>
    </source>
</evidence>
<evidence type="ECO:0000256" key="29">
    <source>
        <dbReference type="ARBA" id="ARBA00048703"/>
    </source>
</evidence>
<comment type="subcellular location">
    <subcellularLocation>
        <location evidence="2">Cell membrane</location>
        <topology evidence="2">Lipid-anchor</topology>
        <topology evidence="2">GPI-anchor</topology>
    </subcellularLocation>
</comment>
<proteinExistence type="inferred from homology"/>
<evidence type="ECO:0000256" key="30">
    <source>
        <dbReference type="ARBA" id="ARBA00049092"/>
    </source>
</evidence>
<dbReference type="Proteomes" id="UP000085678">
    <property type="component" value="Unplaced"/>
</dbReference>
<evidence type="ECO:0000313" key="33">
    <source>
        <dbReference type="Proteomes" id="UP000085678"/>
    </source>
</evidence>
<sequence>MLKLSFFHFSLCAALIGLSARGGVARSAVKIRQKLLVFLLDGFRWDYDDLPGLRGFPRIKEKGASATYLRPVFPSSSYPNYQSLVTGLYVESHGLLGNYVYDPKYAEYFRMGRYPAQYESLWWEGGEPVWITAEKQGRSSYLYFWPGCEVSVGGLRPTFCLPYTTMPHLGDLDVAIEESLRLFQNESADFIGIYVELPDKFGHKFGPDTQEVQELIYQLDARFDYLHQELEDRFMSDDVNIMLMSDHGMTSVSVPEHVLDIRHHVSYFDLERTVGAGAVTGVWPAQNKTLQVLHALSIEEHWSAYLREEIPDRWHYKHHYRAPPILLVADPGYYILTFSSRSVGVYSDTGLPEQGWHGYDNFDIDMQGIFAAYGPAFRPGAQTTVVEAVDMYQLMCKVLDVTPSPHHNGTWANVEPFLKNEVPYFTAQEEANTASVKSIAPSVVIIVIVNNNYEP</sequence>
<evidence type="ECO:0000256" key="19">
    <source>
        <dbReference type="ARBA" id="ARBA00032556"/>
    </source>
</evidence>
<keyword evidence="12" id="KW-0442">Lipid degradation</keyword>
<keyword evidence="6" id="KW-0597">Phosphoprotein</keyword>
<keyword evidence="16" id="KW-0325">Glycoprotein</keyword>
<dbReference type="GO" id="GO:0005886">
    <property type="term" value="C:plasma membrane"/>
    <property type="evidence" value="ECO:0007669"/>
    <property type="project" value="UniProtKB-SubCell"/>
</dbReference>
<evidence type="ECO:0000256" key="31">
    <source>
        <dbReference type="ARBA" id="ARBA00049320"/>
    </source>
</evidence>
<comment type="catalytic activity">
    <reaction evidence="31">
        <text>1-(5Z,8Z,11Z,14Z-eicosatetraenoyl)-sn-glycero-3-phosphocholine + H2O = 1-(5Z,8Z,11Z,14Z-eicosatetraenoyl)-sn-glycerol + phosphocholine + H(+)</text>
        <dbReference type="Rhea" id="RHEA:41003"/>
        <dbReference type="ChEBI" id="CHEBI:15377"/>
        <dbReference type="ChEBI" id="CHEBI:15378"/>
        <dbReference type="ChEBI" id="CHEBI:34071"/>
        <dbReference type="ChEBI" id="CHEBI:74344"/>
        <dbReference type="ChEBI" id="CHEBI:295975"/>
    </reaction>
    <physiologicalReaction direction="left-to-right" evidence="31">
        <dbReference type="Rhea" id="RHEA:41004"/>
    </physiologicalReaction>
</comment>
<comment type="catalytic activity">
    <reaction evidence="26">
        <text>1-tetradecanoyl-sn-glycero-3-phosphocholine + H2O = 1-tetradecanoyl-sn-glycerol + phosphocholine + H(+)</text>
        <dbReference type="Rhea" id="RHEA:40999"/>
        <dbReference type="ChEBI" id="CHEBI:15377"/>
        <dbReference type="ChEBI" id="CHEBI:15378"/>
        <dbReference type="ChEBI" id="CHEBI:64489"/>
        <dbReference type="ChEBI" id="CHEBI:75536"/>
        <dbReference type="ChEBI" id="CHEBI:295975"/>
    </reaction>
    <physiologicalReaction direction="left-to-right" evidence="26">
        <dbReference type="Rhea" id="RHEA:41000"/>
    </physiologicalReaction>
</comment>
<dbReference type="Gene3D" id="3.40.720.10">
    <property type="entry name" value="Alkaline Phosphatase, subunit A"/>
    <property type="match status" value="1"/>
</dbReference>
<evidence type="ECO:0000256" key="28">
    <source>
        <dbReference type="ARBA" id="ARBA00048234"/>
    </source>
</evidence>
<comment type="catalytic activity">
    <reaction evidence="28">
        <text>sphing-4-enine-phosphocholine + H2O = sphing-4-enine + phosphocholine + H(+)</text>
        <dbReference type="Rhea" id="RHEA:41095"/>
        <dbReference type="ChEBI" id="CHEBI:15377"/>
        <dbReference type="ChEBI" id="CHEBI:15378"/>
        <dbReference type="ChEBI" id="CHEBI:57756"/>
        <dbReference type="ChEBI" id="CHEBI:58906"/>
        <dbReference type="ChEBI" id="CHEBI:295975"/>
    </reaction>
    <physiologicalReaction direction="left-to-right" evidence="28">
        <dbReference type="Rhea" id="RHEA:41096"/>
    </physiologicalReaction>
</comment>
<gene>
    <name evidence="34" type="primary">LOC106160859</name>
</gene>
<comment type="catalytic activity">
    <reaction evidence="24">
        <text>a 1-O-alkyl-sn-glycero-3-phosphocholine + H2O = a 1-O-alkyl-sn-glycerol + phosphocholine + H(+)</text>
        <dbReference type="Rhea" id="RHEA:36083"/>
        <dbReference type="ChEBI" id="CHEBI:15377"/>
        <dbReference type="ChEBI" id="CHEBI:15378"/>
        <dbReference type="ChEBI" id="CHEBI:15850"/>
        <dbReference type="ChEBI" id="CHEBI:30909"/>
        <dbReference type="ChEBI" id="CHEBI:295975"/>
    </reaction>
    <physiologicalReaction direction="left-to-right" evidence="24">
        <dbReference type="Rhea" id="RHEA:36084"/>
    </physiologicalReaction>
</comment>
<keyword evidence="9 32" id="KW-0732">Signal</keyword>
<evidence type="ECO:0000256" key="7">
    <source>
        <dbReference type="ARBA" id="ARBA00022622"/>
    </source>
</evidence>
<evidence type="ECO:0000256" key="27">
    <source>
        <dbReference type="ARBA" id="ARBA00048209"/>
    </source>
</evidence>
<evidence type="ECO:0000256" key="3">
    <source>
        <dbReference type="ARBA" id="ARBA00010594"/>
    </source>
</evidence>
<evidence type="ECO:0000256" key="21">
    <source>
        <dbReference type="ARBA" id="ARBA00047290"/>
    </source>
</evidence>
<evidence type="ECO:0000256" key="14">
    <source>
        <dbReference type="ARBA" id="ARBA00023136"/>
    </source>
</evidence>
<comment type="catalytic activity">
    <reaction evidence="22">
        <text>1-(9Z-octadecenoyl)-sn-glycero-3-phosphocholine + H2O = 1-(9Z-octadecenoyl)-sn-glycerol + phosphocholine + H(+)</text>
        <dbReference type="Rhea" id="RHEA:41091"/>
        <dbReference type="ChEBI" id="CHEBI:15377"/>
        <dbReference type="ChEBI" id="CHEBI:15378"/>
        <dbReference type="ChEBI" id="CHEBI:28610"/>
        <dbReference type="ChEBI" id="CHEBI:75757"/>
        <dbReference type="ChEBI" id="CHEBI:295975"/>
    </reaction>
    <physiologicalReaction direction="left-to-right" evidence="22">
        <dbReference type="Rhea" id="RHEA:41092"/>
    </physiologicalReaction>
</comment>
<dbReference type="OMA" id="ANDIHSM"/>
<keyword evidence="33" id="KW-1185">Reference proteome</keyword>
<comment type="catalytic activity">
    <reaction evidence="21">
        <text>1-dodecanoyl-sn-glycero-3-phosphocholine + H2O = 1-dodecanoyl-sn-glycerol + phosphocholine + H(+)</text>
        <dbReference type="Rhea" id="RHEA:41127"/>
        <dbReference type="ChEBI" id="CHEBI:15377"/>
        <dbReference type="ChEBI" id="CHEBI:15378"/>
        <dbReference type="ChEBI" id="CHEBI:74966"/>
        <dbReference type="ChEBI" id="CHEBI:75529"/>
        <dbReference type="ChEBI" id="CHEBI:295975"/>
    </reaction>
    <physiologicalReaction direction="left-to-right" evidence="21">
        <dbReference type="Rhea" id="RHEA:41128"/>
    </physiologicalReaction>
</comment>
<comment type="cofactor">
    <cofactor evidence="1">
        <name>Zn(2+)</name>
        <dbReference type="ChEBI" id="CHEBI:29105"/>
    </cofactor>
</comment>
<dbReference type="GO" id="GO:0046872">
    <property type="term" value="F:metal ion binding"/>
    <property type="evidence" value="ECO:0007669"/>
    <property type="project" value="UniProtKB-KW"/>
</dbReference>
<evidence type="ECO:0000256" key="11">
    <source>
        <dbReference type="ARBA" id="ARBA00022833"/>
    </source>
</evidence>
<evidence type="ECO:0000256" key="9">
    <source>
        <dbReference type="ARBA" id="ARBA00022729"/>
    </source>
</evidence>
<dbReference type="OrthoDB" id="415411at2759"/>
<dbReference type="RefSeq" id="XP_013393080.1">
    <property type="nucleotide sequence ID" value="XM_013537626.1"/>
</dbReference>
<evidence type="ECO:0000256" key="13">
    <source>
        <dbReference type="ARBA" id="ARBA00023098"/>
    </source>
</evidence>
<evidence type="ECO:0000256" key="10">
    <source>
        <dbReference type="ARBA" id="ARBA00022801"/>
    </source>
</evidence>
<evidence type="ECO:0000256" key="20">
    <source>
        <dbReference type="ARBA" id="ARBA00046203"/>
    </source>
</evidence>
<evidence type="ECO:0000256" key="8">
    <source>
        <dbReference type="ARBA" id="ARBA00022723"/>
    </source>
</evidence>
<dbReference type="PANTHER" id="PTHR10151:SF66">
    <property type="entry name" value="GLYCEROPHOSPHOCHOLINE CHOLINEPHOSPHODIESTERASE ENPP6"/>
    <property type="match status" value="1"/>
</dbReference>
<dbReference type="SUPFAM" id="SSF53649">
    <property type="entry name" value="Alkaline phosphatase-like"/>
    <property type="match status" value="1"/>
</dbReference>
<dbReference type="CDD" id="cd16018">
    <property type="entry name" value="Enpp"/>
    <property type="match status" value="1"/>
</dbReference>
<comment type="catalytic activity">
    <reaction evidence="27">
        <text>1-hexadecanoyl-sn-glycero-3-phosphocholine + H2O = 1-hexadecanoyl-sn-glycerol + phosphocholine + H(+)</text>
        <dbReference type="Rhea" id="RHEA:41119"/>
        <dbReference type="ChEBI" id="CHEBI:15377"/>
        <dbReference type="ChEBI" id="CHEBI:15378"/>
        <dbReference type="ChEBI" id="CHEBI:72998"/>
        <dbReference type="ChEBI" id="CHEBI:75542"/>
        <dbReference type="ChEBI" id="CHEBI:295975"/>
    </reaction>
    <physiologicalReaction direction="left-to-right" evidence="27">
        <dbReference type="Rhea" id="RHEA:41120"/>
    </physiologicalReaction>
</comment>
<feature type="chain" id="PRO_5010366859" description="glycerophosphocholine cholinephosphodiesterase" evidence="32">
    <location>
        <begin position="26"/>
        <end position="455"/>
    </location>
</feature>
<accession>A0A1S3I488</accession>
<keyword evidence="5" id="KW-1003">Cell membrane</keyword>
<dbReference type="STRING" id="7574.A0A1S3I488"/>
<comment type="catalytic activity">
    <reaction evidence="30">
        <text>1-(9Z,12Z)-octadecadienoyl-sn-glycero-3-phosphocholine + H2O = 1-(9Z,12Z-octadecadienoyl)-sn-glycerol + phosphocholine + H(+)</text>
        <dbReference type="Rhea" id="RHEA:41115"/>
        <dbReference type="ChEBI" id="CHEBI:15377"/>
        <dbReference type="ChEBI" id="CHEBI:15378"/>
        <dbReference type="ChEBI" id="CHEBI:28733"/>
        <dbReference type="ChEBI" id="CHEBI:75561"/>
        <dbReference type="ChEBI" id="CHEBI:295975"/>
    </reaction>
    <physiologicalReaction direction="left-to-right" evidence="30">
        <dbReference type="Rhea" id="RHEA:41116"/>
    </physiologicalReaction>
</comment>
<dbReference type="KEGG" id="lak:106160859"/>
<keyword evidence="10" id="KW-0378">Hydrolase</keyword>
<keyword evidence="8" id="KW-0479">Metal-binding</keyword>
<dbReference type="InterPro" id="IPR017850">
    <property type="entry name" value="Alkaline_phosphatase_core_sf"/>
</dbReference>
<dbReference type="GO" id="GO:0047390">
    <property type="term" value="F:glycerophosphocholine cholinephosphodiesterase activity"/>
    <property type="evidence" value="ECO:0007669"/>
    <property type="project" value="UniProtKB-EC"/>
</dbReference>
<protein>
    <recommendedName>
        <fullName evidence="4">glycerophosphocholine cholinephosphodiesterase</fullName>
        <ecNumber evidence="4">3.1.4.38</ecNumber>
    </recommendedName>
    <alternativeName>
        <fullName evidence="19">Choline-specific glycerophosphodiester phosphodiesterase</fullName>
    </alternativeName>
    <alternativeName>
        <fullName evidence="18">Ectonucleotide pyrophosphatase/phosphodiesterase family member 6</fullName>
    </alternativeName>
</protein>
<evidence type="ECO:0000256" key="23">
    <source>
        <dbReference type="ARBA" id="ARBA00047482"/>
    </source>
</evidence>
<evidence type="ECO:0000256" key="26">
    <source>
        <dbReference type="ARBA" id="ARBA00047779"/>
    </source>
</evidence>
<dbReference type="EC" id="3.1.4.38" evidence="4"/>
<dbReference type="GO" id="GO:0098552">
    <property type="term" value="C:side of membrane"/>
    <property type="evidence" value="ECO:0007669"/>
    <property type="project" value="UniProtKB-KW"/>
</dbReference>
<dbReference type="PANTHER" id="PTHR10151">
    <property type="entry name" value="ECTONUCLEOTIDE PYROPHOSPHATASE/PHOSPHODIESTERASE"/>
    <property type="match status" value="1"/>
</dbReference>
<evidence type="ECO:0000256" key="2">
    <source>
        <dbReference type="ARBA" id="ARBA00004609"/>
    </source>
</evidence>
<dbReference type="InParanoid" id="A0A1S3I488"/>
<keyword evidence="17" id="KW-0449">Lipoprotein</keyword>
<evidence type="ECO:0000256" key="1">
    <source>
        <dbReference type="ARBA" id="ARBA00001947"/>
    </source>
</evidence>
<comment type="catalytic activity">
    <reaction evidence="29">
        <text>sn-glycerol 3-phosphocholine + H2O = phosphocholine + glycerol + H(+)</text>
        <dbReference type="Rhea" id="RHEA:19545"/>
        <dbReference type="ChEBI" id="CHEBI:15377"/>
        <dbReference type="ChEBI" id="CHEBI:15378"/>
        <dbReference type="ChEBI" id="CHEBI:16870"/>
        <dbReference type="ChEBI" id="CHEBI:17754"/>
        <dbReference type="ChEBI" id="CHEBI:295975"/>
        <dbReference type="EC" id="3.1.4.38"/>
    </reaction>
    <physiologicalReaction direction="left-to-right" evidence="29">
        <dbReference type="Rhea" id="RHEA:19546"/>
    </physiologicalReaction>
</comment>
<evidence type="ECO:0000256" key="6">
    <source>
        <dbReference type="ARBA" id="ARBA00022553"/>
    </source>
</evidence>
<keyword evidence="7" id="KW-0336">GPI-anchor</keyword>
<evidence type="ECO:0000256" key="5">
    <source>
        <dbReference type="ARBA" id="ARBA00022475"/>
    </source>
</evidence>
<comment type="function">
    <text evidence="20">Choline-specific glycerophosphodiesterase that hydrolyzes glycerophosphocholine (GPC) and lysophosphatidylcholine (LPC) and contributes to supplying choline to the cells. Has a preference for LPC with short (12:0 and 14:0) or polyunsaturated (18:2 and 20:4) fatty acids. In vitro, hydrolyzes only choline-containing lysophospholipids, such as sphingosylphosphorylcholine (SPC), platelet-activating factor (PAF) and lysoPAF, but not other lysophospholipids.</text>
</comment>
<keyword evidence="11" id="KW-0862">Zinc</keyword>
<comment type="catalytic activity">
    <reaction evidence="23">
        <text>glycero-2-phosphocholine + H2O = phosphocholine + glycerol + H(+)</text>
        <dbReference type="Rhea" id="RHEA:61684"/>
        <dbReference type="ChEBI" id="CHEBI:15377"/>
        <dbReference type="ChEBI" id="CHEBI:15378"/>
        <dbReference type="ChEBI" id="CHEBI:17754"/>
        <dbReference type="ChEBI" id="CHEBI:144950"/>
        <dbReference type="ChEBI" id="CHEBI:295975"/>
    </reaction>
    <physiologicalReaction direction="left-to-right" evidence="23">
        <dbReference type="Rhea" id="RHEA:61685"/>
    </physiologicalReaction>
</comment>
<keyword evidence="15" id="KW-1015">Disulfide bond</keyword>
<dbReference type="GO" id="GO:0016042">
    <property type="term" value="P:lipid catabolic process"/>
    <property type="evidence" value="ECO:0007669"/>
    <property type="project" value="UniProtKB-KW"/>
</dbReference>
<evidence type="ECO:0000256" key="18">
    <source>
        <dbReference type="ARBA" id="ARBA00031167"/>
    </source>
</evidence>
<comment type="similarity">
    <text evidence="3">Belongs to the nucleotide pyrophosphatase/phosphodiesterase family.</text>
</comment>
<evidence type="ECO:0000256" key="15">
    <source>
        <dbReference type="ARBA" id="ARBA00023157"/>
    </source>
</evidence>
<evidence type="ECO:0000256" key="17">
    <source>
        <dbReference type="ARBA" id="ARBA00023288"/>
    </source>
</evidence>
<reference evidence="34" key="1">
    <citation type="submission" date="2025-08" db="UniProtKB">
        <authorList>
            <consortium name="RefSeq"/>
        </authorList>
    </citation>
    <scope>IDENTIFICATION</scope>
    <source>
        <tissue evidence="34">Gonads</tissue>
    </source>
</reference>
<dbReference type="AlphaFoldDB" id="A0A1S3I488"/>
<keyword evidence="14" id="KW-0472">Membrane</keyword>
<name>A0A1S3I488_LINAN</name>
<evidence type="ECO:0000313" key="34">
    <source>
        <dbReference type="RefSeq" id="XP_013393080.1"/>
    </source>
</evidence>
<evidence type="ECO:0000256" key="22">
    <source>
        <dbReference type="ARBA" id="ARBA00047322"/>
    </source>
</evidence>
<evidence type="ECO:0000256" key="32">
    <source>
        <dbReference type="SAM" id="SignalP"/>
    </source>
</evidence>
<dbReference type="GeneID" id="106160859"/>
<dbReference type="InterPro" id="IPR002591">
    <property type="entry name" value="Phosphodiest/P_Trfase"/>
</dbReference>
<feature type="signal peptide" evidence="32">
    <location>
        <begin position="1"/>
        <end position="25"/>
    </location>
</feature>
<evidence type="ECO:0000256" key="25">
    <source>
        <dbReference type="ARBA" id="ARBA00047600"/>
    </source>
</evidence>
<organism evidence="33 34">
    <name type="scientific">Lingula anatina</name>
    <name type="common">Brachiopod</name>
    <name type="synonym">Lingula unguis</name>
    <dbReference type="NCBI Taxonomy" id="7574"/>
    <lineage>
        <taxon>Eukaryota</taxon>
        <taxon>Metazoa</taxon>
        <taxon>Spiralia</taxon>
        <taxon>Lophotrochozoa</taxon>
        <taxon>Brachiopoda</taxon>
        <taxon>Linguliformea</taxon>
        <taxon>Lingulata</taxon>
        <taxon>Lingulida</taxon>
        <taxon>Linguloidea</taxon>
        <taxon>Lingulidae</taxon>
        <taxon>Lingula</taxon>
    </lineage>
</organism>